<feature type="transmembrane region" description="Helical" evidence="6">
    <location>
        <begin position="546"/>
        <end position="569"/>
    </location>
</feature>
<feature type="transmembrane region" description="Helical" evidence="6">
    <location>
        <begin position="508"/>
        <end position="526"/>
    </location>
</feature>
<evidence type="ECO:0000256" key="6">
    <source>
        <dbReference type="SAM" id="Phobius"/>
    </source>
</evidence>
<comment type="caution">
    <text evidence="9">The sequence shown here is derived from an EMBL/GenBank/DDBJ whole genome shotgun (WGS) entry which is preliminary data.</text>
</comment>
<dbReference type="Proteomes" id="UP001438707">
    <property type="component" value="Unassembled WGS sequence"/>
</dbReference>
<protein>
    <recommendedName>
        <fullName evidence="11">Nodulin-like domain-containing protein</fullName>
    </recommendedName>
</protein>
<dbReference type="AlphaFoldDB" id="A0AAW1S6X1"/>
<dbReference type="Pfam" id="PF06813">
    <property type="entry name" value="Nodulin-like"/>
    <property type="match status" value="1"/>
</dbReference>
<keyword evidence="2 6" id="KW-0812">Transmembrane</keyword>
<name>A0AAW1S6X1_9CHLO</name>
<feature type="transmembrane region" description="Helical" evidence="6">
    <location>
        <begin position="144"/>
        <end position="165"/>
    </location>
</feature>
<feature type="transmembrane region" description="Helical" evidence="6">
    <location>
        <begin position="78"/>
        <end position="98"/>
    </location>
</feature>
<evidence type="ECO:0000256" key="1">
    <source>
        <dbReference type="ARBA" id="ARBA00004141"/>
    </source>
</evidence>
<evidence type="ECO:0000313" key="10">
    <source>
        <dbReference type="Proteomes" id="UP001438707"/>
    </source>
</evidence>
<dbReference type="EMBL" id="JALJOS010000003">
    <property type="protein sequence ID" value="KAK9841211.1"/>
    <property type="molecule type" value="Genomic_DNA"/>
</dbReference>
<accession>A0AAW1S6X1</accession>
<gene>
    <name evidence="9" type="ORF">WJX74_001917</name>
</gene>
<keyword evidence="4 6" id="KW-0472">Membrane</keyword>
<evidence type="ECO:0000256" key="4">
    <source>
        <dbReference type="ARBA" id="ARBA00023136"/>
    </source>
</evidence>
<proteinExistence type="predicted"/>
<dbReference type="InterPro" id="IPR036259">
    <property type="entry name" value="MFS_trans_sf"/>
</dbReference>
<evidence type="ECO:0000259" key="7">
    <source>
        <dbReference type="Pfam" id="PF06813"/>
    </source>
</evidence>
<feature type="domain" description="NFD4 C-terminal" evidence="8">
    <location>
        <begin position="369"/>
        <end position="575"/>
    </location>
</feature>
<evidence type="ECO:0000259" key="8">
    <source>
        <dbReference type="Pfam" id="PF23262"/>
    </source>
</evidence>
<keyword evidence="10" id="KW-1185">Reference proteome</keyword>
<dbReference type="InterPro" id="IPR056555">
    <property type="entry name" value="NFD4_C"/>
</dbReference>
<feature type="transmembrane region" description="Helical" evidence="6">
    <location>
        <begin position="215"/>
        <end position="235"/>
    </location>
</feature>
<reference evidence="9 10" key="1">
    <citation type="journal article" date="2024" name="Nat. Commun.">
        <title>Phylogenomics reveals the evolutionary origins of lichenization in chlorophyte algae.</title>
        <authorList>
            <person name="Puginier C."/>
            <person name="Libourel C."/>
            <person name="Otte J."/>
            <person name="Skaloud P."/>
            <person name="Haon M."/>
            <person name="Grisel S."/>
            <person name="Petersen M."/>
            <person name="Berrin J.G."/>
            <person name="Delaux P.M."/>
            <person name="Dal Grande F."/>
            <person name="Keller J."/>
        </authorList>
    </citation>
    <scope>NUCLEOTIDE SEQUENCE [LARGE SCALE GENOMIC DNA]</scope>
    <source>
        <strain evidence="9 10">SAG 2145</strain>
    </source>
</reference>
<feature type="transmembrane region" description="Helical" evidence="6">
    <location>
        <begin position="104"/>
        <end position="123"/>
    </location>
</feature>
<sequence>MFINKWLTFTAAASLELVAGVVYAFSLYSPTLKENLNISQTQLQGLATAIGAGGFFAFIPGLLYDANIDAYPKLAPRLIGGTGVSAHVLGYSILWLQATERISLHYWQLIAICLLASNSIVWLDTSLLATNIRNFPFEKGTIAGILKGFLGLSASICTTIYIGLFKPDQQSFLLFLALFPAALALLSLPFVNQVPFEEQSQSPAMHKGFTPARRFLVAYAVLGSLVVWQLSSSLLRAVAPSSQGVDFGVMCVTLLILAGLLLVPYRAGGILSQPIEEKHHSPDGTPADRPGTVSAGSETGDVRPLLQDERSQSGGLTPEERSSRAAQTAADSADVKGFSRRKGGRSGGVEADGDGSQVTLPSLTLGQSLQSCNYWLLWLSLVIGMGAGGTYLSNLSQLAQSRGGTEDSQDIYISLFTTNNCLGRILAGWASERALHQYGCPRTLFLVGHLVLTSAIYACTAAAPLQALWAISLIGGLAFGGLWALMVALTSELFGVAHFASNYSLMHLAPNAGAFLLATELSGTLYERAKASHPGQTSVCIGYDCFRLTFILVSIVTLVSAALASLLYFRTRWIYCAIYQQIQEHQEETAESPDPQM</sequence>
<keyword evidence="3 6" id="KW-1133">Transmembrane helix</keyword>
<organism evidence="9 10">
    <name type="scientific">Apatococcus lobatus</name>
    <dbReference type="NCBI Taxonomy" id="904363"/>
    <lineage>
        <taxon>Eukaryota</taxon>
        <taxon>Viridiplantae</taxon>
        <taxon>Chlorophyta</taxon>
        <taxon>core chlorophytes</taxon>
        <taxon>Trebouxiophyceae</taxon>
        <taxon>Chlorellales</taxon>
        <taxon>Chlorellaceae</taxon>
        <taxon>Apatococcus</taxon>
    </lineage>
</organism>
<dbReference type="SUPFAM" id="SSF103473">
    <property type="entry name" value="MFS general substrate transporter"/>
    <property type="match status" value="1"/>
</dbReference>
<feature type="region of interest" description="Disordered" evidence="5">
    <location>
        <begin position="276"/>
        <end position="356"/>
    </location>
</feature>
<dbReference type="Gene3D" id="1.20.1250.20">
    <property type="entry name" value="MFS general substrate transporter like domains"/>
    <property type="match status" value="1"/>
</dbReference>
<feature type="transmembrane region" description="Helical" evidence="6">
    <location>
        <begin position="443"/>
        <end position="463"/>
    </location>
</feature>
<comment type="subcellular location">
    <subcellularLocation>
        <location evidence="1">Membrane</location>
        <topology evidence="1">Multi-pass membrane protein</topology>
    </subcellularLocation>
</comment>
<dbReference type="InterPro" id="IPR010658">
    <property type="entry name" value="Nodulin-like"/>
</dbReference>
<feature type="transmembrane region" description="Helical" evidence="6">
    <location>
        <begin position="469"/>
        <end position="496"/>
    </location>
</feature>
<feature type="transmembrane region" description="Helical" evidence="6">
    <location>
        <begin position="46"/>
        <end position="66"/>
    </location>
</feature>
<feature type="domain" description="Nodulin-like" evidence="7">
    <location>
        <begin position="5"/>
        <end position="264"/>
    </location>
</feature>
<dbReference type="GO" id="GO:0016020">
    <property type="term" value="C:membrane"/>
    <property type="evidence" value="ECO:0007669"/>
    <property type="project" value="UniProtKB-SubCell"/>
</dbReference>
<evidence type="ECO:0000313" key="9">
    <source>
        <dbReference type="EMBL" id="KAK9841211.1"/>
    </source>
</evidence>
<evidence type="ECO:0008006" key="11">
    <source>
        <dbReference type="Google" id="ProtNLM"/>
    </source>
</evidence>
<evidence type="ECO:0000256" key="2">
    <source>
        <dbReference type="ARBA" id="ARBA00022692"/>
    </source>
</evidence>
<dbReference type="PANTHER" id="PTHR21576">
    <property type="entry name" value="UNCHARACTERIZED NODULIN-LIKE PROTEIN"/>
    <property type="match status" value="1"/>
</dbReference>
<dbReference type="Pfam" id="PF23262">
    <property type="entry name" value="NFD4_C"/>
    <property type="match status" value="1"/>
</dbReference>
<feature type="transmembrane region" description="Helical" evidence="6">
    <location>
        <begin position="171"/>
        <end position="194"/>
    </location>
</feature>
<feature type="transmembrane region" description="Helical" evidence="6">
    <location>
        <begin position="247"/>
        <end position="265"/>
    </location>
</feature>
<evidence type="ECO:0000256" key="3">
    <source>
        <dbReference type="ARBA" id="ARBA00022989"/>
    </source>
</evidence>
<feature type="transmembrane region" description="Helical" evidence="6">
    <location>
        <begin position="7"/>
        <end position="26"/>
    </location>
</feature>
<evidence type="ECO:0000256" key="5">
    <source>
        <dbReference type="SAM" id="MobiDB-lite"/>
    </source>
</evidence>
<feature type="transmembrane region" description="Helical" evidence="6">
    <location>
        <begin position="372"/>
        <end position="391"/>
    </location>
</feature>
<dbReference type="PANTHER" id="PTHR21576:SF158">
    <property type="entry name" value="RIBOSOMAL RNA-PROCESSING PROTEIN 12-LIKE CONSERVED DOMAIN-CONTAINING PROTEIN"/>
    <property type="match status" value="1"/>
</dbReference>